<proteinExistence type="predicted"/>
<keyword evidence="6" id="KW-1185">Reference proteome</keyword>
<evidence type="ECO:0000256" key="3">
    <source>
        <dbReference type="ARBA" id="ARBA00023163"/>
    </source>
</evidence>
<dbReference type="PANTHER" id="PTHR30146">
    <property type="entry name" value="LACI-RELATED TRANSCRIPTIONAL REPRESSOR"/>
    <property type="match status" value="1"/>
</dbReference>
<dbReference type="InterPro" id="IPR000843">
    <property type="entry name" value="HTH_LacI"/>
</dbReference>
<dbReference type="InterPro" id="IPR001761">
    <property type="entry name" value="Peripla_BP/Lac1_sug-bd_dom"/>
</dbReference>
<dbReference type="SUPFAM" id="SSF53822">
    <property type="entry name" value="Periplasmic binding protein-like I"/>
    <property type="match status" value="1"/>
</dbReference>
<evidence type="ECO:0000313" key="6">
    <source>
        <dbReference type="Proteomes" id="UP000448943"/>
    </source>
</evidence>
<dbReference type="GO" id="GO:0000976">
    <property type="term" value="F:transcription cis-regulatory region binding"/>
    <property type="evidence" value="ECO:0007669"/>
    <property type="project" value="TreeGrafter"/>
</dbReference>
<feature type="domain" description="HTH lacI-type" evidence="4">
    <location>
        <begin position="3"/>
        <end position="57"/>
    </location>
</feature>
<comment type="caution">
    <text evidence="5">The sequence shown here is derived from an EMBL/GenBank/DDBJ whole genome shotgun (WGS) entry which is preliminary data.</text>
</comment>
<sequence>MTATIHDVARKADVSISTVSRVVNNPSSVRLEKRKRVLEAIKELNYEPNPFAAGLRDNRTMTIAAIIPDISNPFYSSLLRGIEDVARMKKNNVIICNTEQDDERFREYMLYFKKKKIDGVIFTSAVISDYVYESFQELNKPAVLAATKSEDRSLPYVKIDDFQASYDATKFLIKNGHHSIGMISGSLSDPIAGKPRHDGFFKALKEENIPFSDQSVSFGNLDFDSGYEAMSKLYAQKPEITAVFAASDLMALGAMSFLQERHIQIPKHISIVGFDNIGFSRMVSPPLTTVSQPIYEIGKSAASLLFQFIEEKQPPESIYLKHELKIRHTVFNKN</sequence>
<dbReference type="PROSITE" id="PS00356">
    <property type="entry name" value="HTH_LACI_1"/>
    <property type="match status" value="1"/>
</dbReference>
<dbReference type="GO" id="GO:0003700">
    <property type="term" value="F:DNA-binding transcription factor activity"/>
    <property type="evidence" value="ECO:0007669"/>
    <property type="project" value="TreeGrafter"/>
</dbReference>
<dbReference type="Gene3D" id="1.10.260.40">
    <property type="entry name" value="lambda repressor-like DNA-binding domains"/>
    <property type="match status" value="1"/>
</dbReference>
<evidence type="ECO:0000259" key="4">
    <source>
        <dbReference type="PROSITE" id="PS50932"/>
    </source>
</evidence>
<dbReference type="SMART" id="SM00354">
    <property type="entry name" value="HTH_LACI"/>
    <property type="match status" value="1"/>
</dbReference>
<evidence type="ECO:0000313" key="5">
    <source>
        <dbReference type="EMBL" id="NBI28760.1"/>
    </source>
</evidence>
<dbReference type="Gene3D" id="3.40.50.2300">
    <property type="match status" value="2"/>
</dbReference>
<dbReference type="PROSITE" id="PS50932">
    <property type="entry name" value="HTH_LACI_2"/>
    <property type="match status" value="1"/>
</dbReference>
<evidence type="ECO:0000256" key="1">
    <source>
        <dbReference type="ARBA" id="ARBA00023015"/>
    </source>
</evidence>
<dbReference type="InterPro" id="IPR010982">
    <property type="entry name" value="Lambda_DNA-bd_dom_sf"/>
</dbReference>
<protein>
    <submittedName>
        <fullName evidence="5">LacI family transcriptional regulator</fullName>
    </submittedName>
</protein>
<dbReference type="Proteomes" id="UP000448943">
    <property type="component" value="Unassembled WGS sequence"/>
</dbReference>
<keyword evidence="3" id="KW-0804">Transcription</keyword>
<dbReference type="CDD" id="cd01392">
    <property type="entry name" value="HTH_LacI"/>
    <property type="match status" value="1"/>
</dbReference>
<dbReference type="PANTHER" id="PTHR30146:SF109">
    <property type="entry name" value="HTH-TYPE TRANSCRIPTIONAL REGULATOR GALS"/>
    <property type="match status" value="1"/>
</dbReference>
<reference evidence="5 6" key="1">
    <citation type="submission" date="2019-01" db="EMBL/GenBank/DDBJ databases">
        <title>Chengkuizengella sp. nov., isolated from deep-sea sediment of East Pacific Ocean.</title>
        <authorList>
            <person name="Yang J."/>
            <person name="Lai Q."/>
            <person name="Shao Z."/>
        </authorList>
    </citation>
    <scope>NUCLEOTIDE SEQUENCE [LARGE SCALE GENOMIC DNA]</scope>
    <source>
        <strain evidence="5 6">YPA3-1-1</strain>
    </source>
</reference>
<evidence type="ECO:0000256" key="2">
    <source>
        <dbReference type="ARBA" id="ARBA00023125"/>
    </source>
</evidence>
<keyword evidence="2" id="KW-0238">DNA-binding</keyword>
<dbReference type="EMBL" id="SIJB01000017">
    <property type="protein sequence ID" value="NBI28760.1"/>
    <property type="molecule type" value="Genomic_DNA"/>
</dbReference>
<dbReference type="Pfam" id="PF00532">
    <property type="entry name" value="Peripla_BP_1"/>
    <property type="match status" value="1"/>
</dbReference>
<dbReference type="PRINTS" id="PR00036">
    <property type="entry name" value="HTHLACI"/>
</dbReference>
<gene>
    <name evidence="5" type="ORF">ERL59_07295</name>
</gene>
<dbReference type="OrthoDB" id="9784962at2"/>
<dbReference type="SUPFAM" id="SSF47413">
    <property type="entry name" value="lambda repressor-like DNA-binding domains"/>
    <property type="match status" value="1"/>
</dbReference>
<dbReference type="RefSeq" id="WP_160645549.1">
    <property type="nucleotide sequence ID" value="NZ_SIJB01000017.1"/>
</dbReference>
<dbReference type="InterPro" id="IPR028082">
    <property type="entry name" value="Peripla_BP_I"/>
</dbReference>
<keyword evidence="1" id="KW-0805">Transcription regulation</keyword>
<dbReference type="Pfam" id="PF00356">
    <property type="entry name" value="LacI"/>
    <property type="match status" value="1"/>
</dbReference>
<organism evidence="5 6">
    <name type="scientific">Chengkuizengella marina</name>
    <dbReference type="NCBI Taxonomy" id="2507566"/>
    <lineage>
        <taxon>Bacteria</taxon>
        <taxon>Bacillati</taxon>
        <taxon>Bacillota</taxon>
        <taxon>Bacilli</taxon>
        <taxon>Bacillales</taxon>
        <taxon>Paenibacillaceae</taxon>
        <taxon>Chengkuizengella</taxon>
    </lineage>
</organism>
<name>A0A6N9Q2A3_9BACL</name>
<dbReference type="CDD" id="cd19975">
    <property type="entry name" value="PBP1_CcpA-like"/>
    <property type="match status" value="1"/>
</dbReference>
<dbReference type="AlphaFoldDB" id="A0A6N9Q2A3"/>
<accession>A0A6N9Q2A3</accession>